<dbReference type="PANTHER" id="PTHR33608:SF12">
    <property type="entry name" value="DUF58 DOMAIN-CONTAINING PROTEIN"/>
    <property type="match status" value="1"/>
</dbReference>
<evidence type="ECO:0000313" key="3">
    <source>
        <dbReference type="Proteomes" id="UP000051870"/>
    </source>
</evidence>
<proteinExistence type="predicted"/>
<dbReference type="Proteomes" id="UP000051870">
    <property type="component" value="Unassembled WGS sequence"/>
</dbReference>
<dbReference type="Pfam" id="PF01882">
    <property type="entry name" value="DUF58"/>
    <property type="match status" value="1"/>
</dbReference>
<keyword evidence="3" id="KW-1185">Reference proteome</keyword>
<dbReference type="STRING" id="1715693.PH7735_00252"/>
<evidence type="ECO:0000259" key="1">
    <source>
        <dbReference type="Pfam" id="PF01882"/>
    </source>
</evidence>
<evidence type="ECO:0000313" key="2">
    <source>
        <dbReference type="EMBL" id="CUJ83363.1"/>
    </source>
</evidence>
<dbReference type="RefSeq" id="WP_058309523.1">
    <property type="nucleotide sequence ID" value="NZ_CYTW01000001.1"/>
</dbReference>
<name>A0A0P1I0P8_9RHOB</name>
<sequence>MTVGDHTKSDDPRIRVDLAHLRGFERHARSISFLPKQPARSALNGRHASRLRGRGLNFEELRNYQHGDDIRTIDWKVTARTGEPYVRVYTEERDRPALLLVDQRMSMFFGTSRNMKSVTAAEAAALAAWRLRLQGDRVGGLIFGDARVAELPPRASGVALNRFLSVLADANGLLDSGLEVPEPMSLNQQLEAAVRIAKTGMMILIFSDFHGVDARSDKLIRRLTQHNDVLAFPITDPAGRDLPDEFRLIASDGRLQVDLDTAKEDTRVQIADLFDKRIGRVLDWSRKYGVPVLPLTSAEETLPQMLSLFGARGRG</sequence>
<gene>
    <name evidence="2" type="ORF">PH7735_00252</name>
</gene>
<organism evidence="2 3">
    <name type="scientific">Shimia thalassica</name>
    <dbReference type="NCBI Taxonomy" id="1715693"/>
    <lineage>
        <taxon>Bacteria</taxon>
        <taxon>Pseudomonadati</taxon>
        <taxon>Pseudomonadota</taxon>
        <taxon>Alphaproteobacteria</taxon>
        <taxon>Rhodobacterales</taxon>
        <taxon>Roseobacteraceae</taxon>
    </lineage>
</organism>
<dbReference type="AlphaFoldDB" id="A0A0P1I0P8"/>
<accession>A0A0P1I0P8</accession>
<protein>
    <recommendedName>
        <fullName evidence="1">DUF58 domain-containing protein</fullName>
    </recommendedName>
</protein>
<dbReference type="InterPro" id="IPR002881">
    <property type="entry name" value="DUF58"/>
</dbReference>
<reference evidence="3" key="1">
    <citation type="submission" date="2015-09" db="EMBL/GenBank/DDBJ databases">
        <authorList>
            <person name="Rodrigo-Torres Lidia"/>
            <person name="Arahal R.David."/>
        </authorList>
    </citation>
    <scope>NUCLEOTIDE SEQUENCE [LARGE SCALE GENOMIC DNA]</scope>
    <source>
        <strain evidence="3">CECT 7735</strain>
    </source>
</reference>
<dbReference type="EMBL" id="CYTW01000001">
    <property type="protein sequence ID" value="CUJ83363.1"/>
    <property type="molecule type" value="Genomic_DNA"/>
</dbReference>
<dbReference type="GeneID" id="83879348"/>
<dbReference type="PANTHER" id="PTHR33608">
    <property type="entry name" value="BLL2464 PROTEIN"/>
    <property type="match status" value="1"/>
</dbReference>
<feature type="domain" description="DUF58" evidence="1">
    <location>
        <begin position="60"/>
        <end position="272"/>
    </location>
</feature>